<dbReference type="Proteomes" id="UP000636888">
    <property type="component" value="Unassembled WGS sequence"/>
</dbReference>
<dbReference type="PANTHER" id="PTHR30615:SF8">
    <property type="entry name" value="UPF0047 PROTEIN C4A8.02C"/>
    <property type="match status" value="1"/>
</dbReference>
<protein>
    <submittedName>
        <fullName evidence="2">YjbQ family protein</fullName>
    </submittedName>
</protein>
<dbReference type="PANTHER" id="PTHR30615">
    <property type="entry name" value="UNCHARACTERIZED PROTEIN YJBQ-RELATED"/>
    <property type="match status" value="1"/>
</dbReference>
<evidence type="ECO:0000313" key="2">
    <source>
        <dbReference type="EMBL" id="MBJ6727884.1"/>
    </source>
</evidence>
<evidence type="ECO:0000313" key="3">
    <source>
        <dbReference type="Proteomes" id="UP000636888"/>
    </source>
</evidence>
<comment type="caution">
    <text evidence="2">The sequence shown here is derived from an EMBL/GenBank/DDBJ whole genome shotgun (WGS) entry which is preliminary data.</text>
</comment>
<name>A0A8J7M3G5_9BACT</name>
<dbReference type="SUPFAM" id="SSF111038">
    <property type="entry name" value="YjbQ-like"/>
    <property type="match status" value="1"/>
</dbReference>
<dbReference type="InterPro" id="IPR035917">
    <property type="entry name" value="YjbQ-like_sf"/>
</dbReference>
<reference evidence="2" key="1">
    <citation type="submission" date="2020-12" db="EMBL/GenBank/DDBJ databases">
        <title>Geomonas sp. Red875, isolated from river sediment.</title>
        <authorList>
            <person name="Xu Z."/>
            <person name="Zhang Z."/>
            <person name="Masuda Y."/>
            <person name="Itoh H."/>
            <person name="Senoo K."/>
        </authorList>
    </citation>
    <scope>NUCLEOTIDE SEQUENCE</scope>
    <source>
        <strain evidence="2">Red875</strain>
    </source>
</reference>
<dbReference type="PIRSF" id="PIRSF004681">
    <property type="entry name" value="UCP004681"/>
    <property type="match status" value="1"/>
</dbReference>
<organism evidence="2 3">
    <name type="scientific">Geomesophilobacter sediminis</name>
    <dbReference type="NCBI Taxonomy" id="2798584"/>
    <lineage>
        <taxon>Bacteria</taxon>
        <taxon>Pseudomonadati</taxon>
        <taxon>Thermodesulfobacteriota</taxon>
        <taxon>Desulfuromonadia</taxon>
        <taxon>Geobacterales</taxon>
        <taxon>Geobacteraceae</taxon>
        <taxon>Geomesophilobacter</taxon>
    </lineage>
</organism>
<dbReference type="NCBIfam" id="TIGR00149">
    <property type="entry name" value="TIGR00149_YjbQ"/>
    <property type="match status" value="1"/>
</dbReference>
<sequence length="136" mass="15228">MVRYLNLKSRERSEMIDITERIEEMIDNLRVASGCCDLFVMHTTAGLTVNEGADPAVKRDIISFLDRAVPHNSPYFTHAEGNAAAHVKASIMGSSLRLFIDKGKLLLGTWQAVYFCEFDGPRDRKVAIRIVTEPSV</sequence>
<keyword evidence="3" id="KW-1185">Reference proteome</keyword>
<dbReference type="PROSITE" id="PS01314">
    <property type="entry name" value="UPF0047"/>
    <property type="match status" value="1"/>
</dbReference>
<dbReference type="AlphaFoldDB" id="A0A8J7M3G5"/>
<comment type="similarity">
    <text evidence="1">Belongs to the UPF0047 family.</text>
</comment>
<dbReference type="Gene3D" id="2.60.120.460">
    <property type="entry name" value="YjbQ-like"/>
    <property type="match status" value="1"/>
</dbReference>
<dbReference type="EMBL" id="JAEMHM010000032">
    <property type="protein sequence ID" value="MBJ6727884.1"/>
    <property type="molecule type" value="Genomic_DNA"/>
</dbReference>
<evidence type="ECO:0000256" key="1">
    <source>
        <dbReference type="ARBA" id="ARBA00005534"/>
    </source>
</evidence>
<dbReference type="Pfam" id="PF01894">
    <property type="entry name" value="YjbQ"/>
    <property type="match status" value="1"/>
</dbReference>
<dbReference type="RefSeq" id="WP_199387025.1">
    <property type="nucleotide sequence ID" value="NZ_JAEMHM010000032.1"/>
</dbReference>
<proteinExistence type="inferred from homology"/>
<dbReference type="InterPro" id="IPR001602">
    <property type="entry name" value="UPF0047_YjbQ-like"/>
</dbReference>
<gene>
    <name evidence="2" type="ORF">JFN93_24505</name>
</gene>
<accession>A0A8J7M3G5</accession>